<comment type="caution">
    <text evidence="2">The sequence shown here is derived from an EMBL/GenBank/DDBJ whole genome shotgun (WGS) entry which is preliminary data.</text>
</comment>
<dbReference type="RefSeq" id="WP_344420361.1">
    <property type="nucleotide sequence ID" value="NZ_BAAANN010000014.1"/>
</dbReference>
<name>A0ABN2R525_9PSEU</name>
<keyword evidence="1" id="KW-0732">Signal</keyword>
<dbReference type="SUPFAM" id="SSF89392">
    <property type="entry name" value="Prokaryotic lipoproteins and lipoprotein localization factors"/>
    <property type="match status" value="1"/>
</dbReference>
<dbReference type="PANTHER" id="PTHR37507">
    <property type="entry name" value="SPORULATION PROTEIN YDCC"/>
    <property type="match status" value="1"/>
</dbReference>
<evidence type="ECO:0000313" key="3">
    <source>
        <dbReference type="Proteomes" id="UP001501116"/>
    </source>
</evidence>
<dbReference type="PANTHER" id="PTHR37507:SF2">
    <property type="entry name" value="SPORULATION PROTEIN YDCC"/>
    <property type="match status" value="1"/>
</dbReference>
<accession>A0ABN2R525</accession>
<feature type="signal peptide" evidence="1">
    <location>
        <begin position="1"/>
        <end position="31"/>
    </location>
</feature>
<dbReference type="Gene3D" id="2.50.20.10">
    <property type="entry name" value="Lipoprotein localisation LolA/LolB/LppX"/>
    <property type="match status" value="1"/>
</dbReference>
<dbReference type="InterPro" id="IPR052944">
    <property type="entry name" value="Sporulation_related"/>
</dbReference>
<gene>
    <name evidence="2" type="ORF">GCM10009754_39200</name>
</gene>
<reference evidence="2 3" key="1">
    <citation type="journal article" date="2019" name="Int. J. Syst. Evol. Microbiol.">
        <title>The Global Catalogue of Microorganisms (GCM) 10K type strain sequencing project: providing services to taxonomists for standard genome sequencing and annotation.</title>
        <authorList>
            <consortium name="The Broad Institute Genomics Platform"/>
            <consortium name="The Broad Institute Genome Sequencing Center for Infectious Disease"/>
            <person name="Wu L."/>
            <person name="Ma J."/>
        </authorList>
    </citation>
    <scope>NUCLEOTIDE SEQUENCE [LARGE SCALE GENOMIC DNA]</scope>
    <source>
        <strain evidence="2 3">JCM 14545</strain>
    </source>
</reference>
<dbReference type="InterPro" id="IPR029046">
    <property type="entry name" value="LolA/LolB/LppX"/>
</dbReference>
<evidence type="ECO:0000256" key="1">
    <source>
        <dbReference type="SAM" id="SignalP"/>
    </source>
</evidence>
<feature type="chain" id="PRO_5045232636" evidence="1">
    <location>
        <begin position="32"/>
        <end position="362"/>
    </location>
</feature>
<evidence type="ECO:0000313" key="2">
    <source>
        <dbReference type="EMBL" id="GAA1963776.1"/>
    </source>
</evidence>
<sequence>MNPKKKALAAAAVGTAAGVAGLAIIAMPADAGEAPELPAVSAEELVQSVITTPPPALNGSVKLTNNLGLPVGLPGTGALTADSARVFTDGQGHSKITTQKGAGEQTVVHNGSTVWTYNSGSNTATKTTLPAGADGKHAPEAGGQAADPAAIASKVLGAVRESSTVSVEGTANVAGRAAYELVLTPKPTERTLLREVRVAVDAEKRLPLELSVLSNGSPDPALQVGFTDVSFTPQAANLFEFTPPAGAKVTEQQPKIDQRDKDKAKAEIQQNLKTVGTGWDTVLVGQLPADALSDMGKGKAGEHGRNVDPKAILDRVSKPVSGAFGTGHVVTTKVGTALLTDDGRVAAGFVPEQVLVEALGTK</sequence>
<dbReference type="EMBL" id="BAAANN010000014">
    <property type="protein sequence ID" value="GAA1963776.1"/>
    <property type="molecule type" value="Genomic_DNA"/>
</dbReference>
<organism evidence="2 3">
    <name type="scientific">Amycolatopsis minnesotensis</name>
    <dbReference type="NCBI Taxonomy" id="337894"/>
    <lineage>
        <taxon>Bacteria</taxon>
        <taxon>Bacillati</taxon>
        <taxon>Actinomycetota</taxon>
        <taxon>Actinomycetes</taxon>
        <taxon>Pseudonocardiales</taxon>
        <taxon>Pseudonocardiaceae</taxon>
        <taxon>Amycolatopsis</taxon>
    </lineage>
</organism>
<proteinExistence type="predicted"/>
<keyword evidence="3" id="KW-1185">Reference proteome</keyword>
<protein>
    <submittedName>
        <fullName evidence="2">Sigma-E factor regulatory protein RseB domain-containing protein</fullName>
    </submittedName>
</protein>
<dbReference type="Proteomes" id="UP001501116">
    <property type="component" value="Unassembled WGS sequence"/>
</dbReference>